<organism evidence="1 2">
    <name type="scientific">Stutzerimonas frequens</name>
    <dbReference type="NCBI Taxonomy" id="2968969"/>
    <lineage>
        <taxon>Bacteria</taxon>
        <taxon>Pseudomonadati</taxon>
        <taxon>Pseudomonadota</taxon>
        <taxon>Gammaproteobacteria</taxon>
        <taxon>Pseudomonadales</taxon>
        <taxon>Pseudomonadaceae</taxon>
        <taxon>Stutzerimonas</taxon>
    </lineage>
</organism>
<dbReference type="RefSeq" id="WP_267930774.1">
    <property type="nucleotide sequence ID" value="NZ_CP113257.1"/>
</dbReference>
<sequence length="158" mass="18399">MSDSKGWFSGALDLRVYDKGEWVLLEPFRYMSLSGKDYTVPRWFITDLASIPWVAEPLFDSLEHRAAGVIHDWLYASQQVSRADADELFREMLETLGVGVIKRNLMYSGLRVGGWYRYNQCKGGPKYEDFAWEFMNSAEREAYRIRFTEKGDWVARTG</sequence>
<dbReference type="Pfam" id="PF07087">
    <property type="entry name" value="DUF1353"/>
    <property type="match status" value="1"/>
</dbReference>
<dbReference type="InterPro" id="IPR010767">
    <property type="entry name" value="Phage_CGC-2007_Cje0229"/>
</dbReference>
<gene>
    <name evidence="1" type="ORF">OSV15_15920</name>
</gene>
<name>A0AA47DZ38_9GAMM</name>
<evidence type="ECO:0000313" key="1">
    <source>
        <dbReference type="EMBL" id="WAE51155.1"/>
    </source>
</evidence>
<reference evidence="1" key="1">
    <citation type="submission" date="2022-11" db="EMBL/GenBank/DDBJ databases">
        <title>Genomic of Pseudomonas TF18.</title>
        <authorList>
            <person name="Liu T."/>
        </authorList>
    </citation>
    <scope>NUCLEOTIDE SEQUENCE</scope>
    <source>
        <strain evidence="1">TF18</strain>
    </source>
</reference>
<proteinExistence type="predicted"/>
<protein>
    <submittedName>
        <fullName evidence="1">DUF1353 domain-containing protein</fullName>
    </submittedName>
</protein>
<dbReference type="AlphaFoldDB" id="A0AA47DZ38"/>
<evidence type="ECO:0000313" key="2">
    <source>
        <dbReference type="Proteomes" id="UP001164632"/>
    </source>
</evidence>
<dbReference type="Proteomes" id="UP001164632">
    <property type="component" value="Chromosome"/>
</dbReference>
<accession>A0AA47DZ38</accession>
<dbReference type="EMBL" id="CP113257">
    <property type="protein sequence ID" value="WAE51155.1"/>
    <property type="molecule type" value="Genomic_DNA"/>
</dbReference>